<keyword evidence="1" id="KW-0378">Hydrolase</keyword>
<dbReference type="RefSeq" id="WP_345653771.1">
    <property type="nucleotide sequence ID" value="NZ_BAABKB010000021.1"/>
</dbReference>
<dbReference type="CDD" id="cd07067">
    <property type="entry name" value="HP_PGM_like"/>
    <property type="match status" value="1"/>
</dbReference>
<dbReference type="InterPro" id="IPR029033">
    <property type="entry name" value="His_PPase_superfam"/>
</dbReference>
<dbReference type="Proteomes" id="UP001501759">
    <property type="component" value="Unassembled WGS sequence"/>
</dbReference>
<protein>
    <submittedName>
        <fullName evidence="2">Histidine phosphatase family protein</fullName>
    </submittedName>
</protein>
<gene>
    <name evidence="2" type="ORF">GCM10023335_51040</name>
</gene>
<dbReference type="PANTHER" id="PTHR20935:SF0">
    <property type="entry name" value="SERINE_THREONINE-PROTEIN PHOSPHATASE PGAM5, MITOCHONDRIAL"/>
    <property type="match status" value="1"/>
</dbReference>
<proteinExistence type="predicted"/>
<sequence>MPLICLVRHGQASFAAEDYDVLSELGRTQAAAVGQELARRGLRDPHLVSGTLTRQRDTAQLLAEAAGFKEPVRNDTRWNEFDHVALLARYAPSPQDAYSVQELLDHALLAWMADPAAAGDQAWAAFAEGAAAALDEVSAALGRGRDAVVVTSGGLLAALIGTLLSLPPEGVVALNRVTVNASVTTLAVGGSGTSLLTFNDHAHFAGDRRPLLTYR</sequence>
<dbReference type="InterPro" id="IPR013078">
    <property type="entry name" value="His_Pase_superF_clade-1"/>
</dbReference>
<dbReference type="Pfam" id="PF00300">
    <property type="entry name" value="His_Phos_1"/>
    <property type="match status" value="1"/>
</dbReference>
<evidence type="ECO:0000313" key="2">
    <source>
        <dbReference type="EMBL" id="GAA5020822.1"/>
    </source>
</evidence>
<keyword evidence="3" id="KW-1185">Reference proteome</keyword>
<dbReference type="PANTHER" id="PTHR20935">
    <property type="entry name" value="PHOSPHOGLYCERATE MUTASE-RELATED"/>
    <property type="match status" value="1"/>
</dbReference>
<dbReference type="InterPro" id="IPR051021">
    <property type="entry name" value="Mito_Ser/Thr_phosphatase"/>
</dbReference>
<dbReference type="EMBL" id="BAABKB010000021">
    <property type="protein sequence ID" value="GAA5020822.1"/>
    <property type="molecule type" value="Genomic_DNA"/>
</dbReference>
<dbReference type="SMART" id="SM00855">
    <property type="entry name" value="PGAM"/>
    <property type="match status" value="1"/>
</dbReference>
<reference evidence="3" key="1">
    <citation type="journal article" date="2019" name="Int. J. Syst. Evol. Microbiol.">
        <title>The Global Catalogue of Microorganisms (GCM) 10K type strain sequencing project: providing services to taxonomists for standard genome sequencing and annotation.</title>
        <authorList>
            <consortium name="The Broad Institute Genomics Platform"/>
            <consortium name="The Broad Institute Genome Sequencing Center for Infectious Disease"/>
            <person name="Wu L."/>
            <person name="Ma J."/>
        </authorList>
    </citation>
    <scope>NUCLEOTIDE SEQUENCE [LARGE SCALE GENOMIC DNA]</scope>
    <source>
        <strain evidence="3">JCM 18409</strain>
    </source>
</reference>
<dbReference type="SUPFAM" id="SSF53254">
    <property type="entry name" value="Phosphoglycerate mutase-like"/>
    <property type="match status" value="1"/>
</dbReference>
<organism evidence="2 3">
    <name type="scientific">Streptomyces siamensis</name>
    <dbReference type="NCBI Taxonomy" id="1274986"/>
    <lineage>
        <taxon>Bacteria</taxon>
        <taxon>Bacillati</taxon>
        <taxon>Actinomycetota</taxon>
        <taxon>Actinomycetes</taxon>
        <taxon>Kitasatosporales</taxon>
        <taxon>Streptomycetaceae</taxon>
        <taxon>Streptomyces</taxon>
    </lineage>
</organism>
<comment type="caution">
    <text evidence="2">The sequence shown here is derived from an EMBL/GenBank/DDBJ whole genome shotgun (WGS) entry which is preliminary data.</text>
</comment>
<dbReference type="Gene3D" id="3.40.50.1240">
    <property type="entry name" value="Phosphoglycerate mutase-like"/>
    <property type="match status" value="1"/>
</dbReference>
<evidence type="ECO:0000313" key="3">
    <source>
        <dbReference type="Proteomes" id="UP001501759"/>
    </source>
</evidence>
<name>A0ABP9J6C0_9ACTN</name>
<accession>A0ABP9J6C0</accession>
<evidence type="ECO:0000256" key="1">
    <source>
        <dbReference type="ARBA" id="ARBA00022801"/>
    </source>
</evidence>